<keyword evidence="5 11" id="KW-0808">Transferase</keyword>
<organism evidence="12 13">
    <name type="scientific">Babesia microti (strain RI)</name>
    <dbReference type="NCBI Taxonomy" id="1133968"/>
    <lineage>
        <taxon>Eukaryota</taxon>
        <taxon>Sar</taxon>
        <taxon>Alveolata</taxon>
        <taxon>Apicomplexa</taxon>
        <taxon>Aconoidasida</taxon>
        <taxon>Piroplasmida</taxon>
        <taxon>Babesiidae</taxon>
        <taxon>Babesia</taxon>
    </lineage>
</organism>
<comment type="similarity">
    <text evidence="2 11">Belongs to the DPH1/DPH2 family. DPH1 subfamily.</text>
</comment>
<dbReference type="PANTHER" id="PTHR10762">
    <property type="entry name" value="DIPHTHAMIDE BIOSYNTHESIS PROTEIN"/>
    <property type="match status" value="1"/>
</dbReference>
<keyword evidence="13" id="KW-1185">Reference proteome</keyword>
<evidence type="ECO:0000256" key="3">
    <source>
        <dbReference type="ARBA" id="ARBA00012221"/>
    </source>
</evidence>
<keyword evidence="6 11" id="KW-0949">S-adenosyl-L-methionine</keyword>
<evidence type="ECO:0000256" key="9">
    <source>
        <dbReference type="ARBA" id="ARBA00023014"/>
    </source>
</evidence>
<dbReference type="InterPro" id="IPR035435">
    <property type="entry name" value="DPH1/DPH2_euk_archaea"/>
</dbReference>
<evidence type="ECO:0000256" key="7">
    <source>
        <dbReference type="ARBA" id="ARBA00022723"/>
    </source>
</evidence>
<evidence type="ECO:0000256" key="6">
    <source>
        <dbReference type="ARBA" id="ARBA00022691"/>
    </source>
</evidence>
<keyword evidence="11" id="KW-0004">4Fe-4S</keyword>
<dbReference type="GO" id="GO:0017183">
    <property type="term" value="P:protein histidyl modification to diphthamide"/>
    <property type="evidence" value="ECO:0007669"/>
    <property type="project" value="UniProtKB-UniRule"/>
</dbReference>
<dbReference type="SFLD" id="SFLDS00032">
    <property type="entry name" value="Radical_SAM_3-amino-3-carboxyp"/>
    <property type="match status" value="1"/>
</dbReference>
<evidence type="ECO:0000313" key="13">
    <source>
        <dbReference type="Proteomes" id="UP000002899"/>
    </source>
</evidence>
<dbReference type="Gene3D" id="3.40.50.11850">
    <property type="entry name" value="Diphthamide synthesis DPH1/DPH2 domain 2"/>
    <property type="match status" value="1"/>
</dbReference>
<evidence type="ECO:0000256" key="10">
    <source>
        <dbReference type="ARBA" id="ARBA00048403"/>
    </source>
</evidence>
<dbReference type="GeneID" id="24426488"/>
<dbReference type="AlphaFoldDB" id="I7IA27"/>
<dbReference type="PIRSF" id="PIRSF004967">
    <property type="entry name" value="DPH1"/>
    <property type="match status" value="1"/>
</dbReference>
<comment type="function">
    <text evidence="11">Catalyzes the first step of diphthamide biosynthesis, a post-translational modification of histidine which occurs in elongation factor 2.</text>
</comment>
<dbReference type="Proteomes" id="UP000002899">
    <property type="component" value="Chromosome IV"/>
</dbReference>
<keyword evidence="9" id="KW-0411">Iron-sulfur</keyword>
<reference evidence="12 13" key="1">
    <citation type="journal article" date="2012" name="Nucleic Acids Res.">
        <title>Sequencing of the smallest Apicomplexan genome from the human pathogen Babesia microti.</title>
        <authorList>
            <person name="Cornillot E."/>
            <person name="Hadj-Kaddour K."/>
            <person name="Dassouli A."/>
            <person name="Noel B."/>
            <person name="Ranwez V."/>
            <person name="Vacherie B."/>
            <person name="Augagneur Y."/>
            <person name="Bres V."/>
            <person name="Duclos A."/>
            <person name="Randazzo S."/>
            <person name="Carcy B."/>
            <person name="Debierre-Grockiego F."/>
            <person name="Delbecq S."/>
            <person name="Moubri-Menage K."/>
            <person name="Shams-Eldin H."/>
            <person name="Usmani-Brown S."/>
            <person name="Bringaud F."/>
            <person name="Wincker P."/>
            <person name="Vivares C.P."/>
            <person name="Schwarz R.T."/>
            <person name="Schetters T.P."/>
            <person name="Krause P.J."/>
            <person name="Gorenflot A."/>
            <person name="Berry V."/>
            <person name="Barbe V."/>
            <person name="Ben Mamoun C."/>
        </authorList>
    </citation>
    <scope>NUCLEOTIDE SEQUENCE [LARGE SCALE GENOMIC DNA]</scope>
    <source>
        <strain evidence="12 13">RI</strain>
    </source>
</reference>
<dbReference type="GO" id="GO:0046872">
    <property type="term" value="F:metal ion binding"/>
    <property type="evidence" value="ECO:0007669"/>
    <property type="project" value="UniProtKB-KW"/>
</dbReference>
<dbReference type="RefSeq" id="XP_012650442.1">
    <property type="nucleotide sequence ID" value="XM_012794988.1"/>
</dbReference>
<accession>I7IA27</accession>
<protein>
    <recommendedName>
        <fullName evidence="4 11">2-(3-amino-3-carboxypropyl)histidine synthase subunit 1</fullName>
        <ecNumber evidence="3 11">2.5.1.108</ecNumber>
    </recommendedName>
</protein>
<dbReference type="EMBL" id="LN871599">
    <property type="protein sequence ID" value="CCF76034.1"/>
    <property type="molecule type" value="Genomic_DNA"/>
</dbReference>
<evidence type="ECO:0000256" key="2">
    <source>
        <dbReference type="ARBA" id="ARBA00010173"/>
    </source>
</evidence>
<evidence type="ECO:0000256" key="8">
    <source>
        <dbReference type="ARBA" id="ARBA00023004"/>
    </source>
</evidence>
<dbReference type="KEGG" id="bmic:BmR1_04g09315"/>
<reference evidence="12 13" key="2">
    <citation type="journal article" date="2013" name="PLoS ONE">
        <title>Whole genome mapping and re-organization of the nuclear and mitochondrial genomes of Babesia microti isolates.</title>
        <authorList>
            <person name="Cornillot E."/>
            <person name="Dassouli A."/>
            <person name="Garg A."/>
            <person name="Pachikara N."/>
            <person name="Randazzo S."/>
            <person name="Depoix D."/>
            <person name="Carcy B."/>
            <person name="Delbecq S."/>
            <person name="Frutos R."/>
            <person name="Silva J.C."/>
            <person name="Sutton R."/>
            <person name="Krause P.J."/>
            <person name="Mamoun C.B."/>
        </authorList>
    </citation>
    <scope>NUCLEOTIDE SEQUENCE [LARGE SCALE GENOMIC DNA]</scope>
    <source>
        <strain evidence="12 13">RI</strain>
    </source>
</reference>
<dbReference type="InterPro" id="IPR042264">
    <property type="entry name" value="DPH1/DPH2_2"/>
</dbReference>
<dbReference type="OrthoDB" id="1649088at2759"/>
<proteinExistence type="inferred from homology"/>
<dbReference type="UniPathway" id="UPA00559"/>
<dbReference type="VEuPathDB" id="PiroplasmaDB:BmR1_04g09315"/>
<keyword evidence="7" id="KW-0479">Metal-binding</keyword>
<dbReference type="FunFam" id="3.40.50.11840:FF:000001">
    <property type="entry name" value="2-(3-amino-3-carboxypropyl)histidine synthase subunit 1"/>
    <property type="match status" value="1"/>
</dbReference>
<dbReference type="NCBIfam" id="TIGR00322">
    <property type="entry name" value="diphth2_R"/>
    <property type="match status" value="1"/>
</dbReference>
<dbReference type="PANTHER" id="PTHR10762:SF1">
    <property type="entry name" value="2-(3-AMINO-3-CARBOXYPROPYL)HISTIDINE SYNTHASE SUBUNIT 1"/>
    <property type="match status" value="1"/>
</dbReference>
<evidence type="ECO:0000256" key="4">
    <source>
        <dbReference type="ARBA" id="ARBA00021915"/>
    </source>
</evidence>
<dbReference type="InterPro" id="IPR016435">
    <property type="entry name" value="DPH1/DPH2"/>
</dbReference>
<comment type="pathway">
    <text evidence="1 11">Protein modification; peptidyl-diphthamide biosynthesis.</text>
</comment>
<dbReference type="Pfam" id="PF01866">
    <property type="entry name" value="Diphthamide_syn"/>
    <property type="match status" value="1"/>
</dbReference>
<dbReference type="InterPro" id="IPR042263">
    <property type="entry name" value="DPH1/DPH2_1"/>
</dbReference>
<dbReference type="GO" id="GO:0051539">
    <property type="term" value="F:4 iron, 4 sulfur cluster binding"/>
    <property type="evidence" value="ECO:0007669"/>
    <property type="project" value="UniProtKB-UniRule"/>
</dbReference>
<dbReference type="Gene3D" id="3.40.50.11860">
    <property type="entry name" value="Diphthamide synthesis DPH1/DPH2 domain 3"/>
    <property type="match status" value="1"/>
</dbReference>
<dbReference type="EC" id="2.5.1.108" evidence="3 11"/>
<gene>
    <name evidence="12" type="ORF">BmR1_04g09315</name>
</gene>
<evidence type="ECO:0000256" key="1">
    <source>
        <dbReference type="ARBA" id="ARBA00005156"/>
    </source>
</evidence>
<dbReference type="Gene3D" id="3.40.50.11840">
    <property type="entry name" value="Diphthamide synthesis DPH1/DPH2 domain 1"/>
    <property type="match status" value="1"/>
</dbReference>
<sequence length="427" mass="48767">MAGLHVDDVRPIYNTELKHPQRNEFEEDFRKSDITLSDMVTKALPPNYDFEIPKTIKRLMEHNAKVVALQMPEGLLQWACEIASILKFYAHLNEVLVMSDVTYGACCIDDLSAVSVGCDFIVHYGHSCLIPVYKIDIPVLYVFVEISFNHQHLIDTLVTNFNTTDKLCLMGTIQYITNAHKLASDDKIKNYFKNEIVFPKTKPLMPAEVLGCTSPKLDICKDNKDDLKVIFIADGRFHLESAMIHNPELQFFRYDPFVKTIMHEKYDFTKLHKTRLEAIELARSSNLICIVLSTLGRQGNINVYNQIEQLLVAQGKKVVKMLLSEISPNKLSQLKDVDAFIQVGCPRLSIDWGTGFTKPLLNPYEAYVAFGNVEYRAIYPMDYYSASGGDWTNQAANCKCGDNCTNLEEIRNRLKERRKSLQIKLEC</sequence>
<comment type="catalytic activity">
    <reaction evidence="10 11">
        <text>L-histidyl-[translation elongation factor 2] + S-adenosyl-L-methionine = 2-[(3S)-amino-3-carboxypropyl]-L-histidyl-[translation elongation factor 2] + S-methyl-5'-thioadenosine + H(+)</text>
        <dbReference type="Rhea" id="RHEA:36783"/>
        <dbReference type="Rhea" id="RHEA-COMP:9748"/>
        <dbReference type="Rhea" id="RHEA-COMP:9749"/>
        <dbReference type="ChEBI" id="CHEBI:15378"/>
        <dbReference type="ChEBI" id="CHEBI:17509"/>
        <dbReference type="ChEBI" id="CHEBI:29979"/>
        <dbReference type="ChEBI" id="CHEBI:59789"/>
        <dbReference type="ChEBI" id="CHEBI:73995"/>
        <dbReference type="EC" id="2.5.1.108"/>
    </reaction>
</comment>
<dbReference type="InterPro" id="IPR042265">
    <property type="entry name" value="DPH1/DPH2_3"/>
</dbReference>
<evidence type="ECO:0000256" key="5">
    <source>
        <dbReference type="ARBA" id="ARBA00022679"/>
    </source>
</evidence>
<dbReference type="FunFam" id="3.40.50.11860:FF:000002">
    <property type="entry name" value="2-(3-amino-3-carboxypropyl)histidine synthase subunit 1"/>
    <property type="match status" value="1"/>
</dbReference>
<evidence type="ECO:0000256" key="11">
    <source>
        <dbReference type="PIRNR" id="PIRNR004967"/>
    </source>
</evidence>
<comment type="cofactor">
    <cofactor evidence="11">
        <name>[4Fe-4S] cluster</name>
        <dbReference type="ChEBI" id="CHEBI:49883"/>
    </cofactor>
    <text evidence="11">Binds 1 [4Fe-4S] cluster per subunit. The cluster is coordinated with 3 cysteines and an exchangeable S-adenosyl-L-methionine.</text>
</comment>
<evidence type="ECO:0000313" key="12">
    <source>
        <dbReference type="EMBL" id="CCF76034.1"/>
    </source>
</evidence>
<reference evidence="12 13" key="3">
    <citation type="journal article" date="2016" name="Sci. Rep.">
        <title>Genome-wide diversity and gene expression profiling of Babesia microti isolates identify polymorphic genes that mediate host-pathogen interactions.</title>
        <authorList>
            <person name="Silva J.C."/>
            <person name="Cornillot E."/>
            <person name="McCracken C."/>
            <person name="Usmani-Brown S."/>
            <person name="Dwivedi A."/>
            <person name="Ifeonu O.O."/>
            <person name="Crabtree J."/>
            <person name="Gotia H.T."/>
            <person name="Virji A.Z."/>
            <person name="Reynes C."/>
            <person name="Colinge J."/>
            <person name="Kumar V."/>
            <person name="Lawres L."/>
            <person name="Pazzi J.E."/>
            <person name="Pablo J.V."/>
            <person name="Hung C."/>
            <person name="Brancato J."/>
            <person name="Kumari P."/>
            <person name="Orvis J."/>
            <person name="Tretina K."/>
            <person name="Chibucos M."/>
            <person name="Ott S."/>
            <person name="Sadzewicz L."/>
            <person name="Sengamalay N."/>
            <person name="Shetty A.C."/>
            <person name="Su Q."/>
            <person name="Tallon L."/>
            <person name="Fraser C.M."/>
            <person name="Frutos R."/>
            <person name="Molina D.M."/>
            <person name="Krause P.J."/>
            <person name="Ben Mamoun C."/>
        </authorList>
    </citation>
    <scope>NUCLEOTIDE SEQUENCE [LARGE SCALE GENOMIC DNA]</scope>
    <source>
        <strain evidence="12 13">RI</strain>
    </source>
</reference>
<keyword evidence="8" id="KW-0408">Iron</keyword>
<name>I7IA27_BABMR</name>
<dbReference type="GO" id="GO:0090560">
    <property type="term" value="F:2-(3-amino-3-carboxypropyl)histidine synthase activity"/>
    <property type="evidence" value="ECO:0007669"/>
    <property type="project" value="UniProtKB-UniRule"/>
</dbReference>